<dbReference type="SUPFAM" id="SSF54285">
    <property type="entry name" value="MoaD/ThiS"/>
    <property type="match status" value="1"/>
</dbReference>
<name>A0A6J6N6P5_9ZZZZ</name>
<dbReference type="InterPro" id="IPR044672">
    <property type="entry name" value="MOCS2A"/>
</dbReference>
<dbReference type="Pfam" id="PF02597">
    <property type="entry name" value="ThiS"/>
    <property type="match status" value="1"/>
</dbReference>
<dbReference type="InterPro" id="IPR016155">
    <property type="entry name" value="Mopterin_synth/thiamin_S_b"/>
</dbReference>
<accession>A0A6J6N6P5</accession>
<dbReference type="GO" id="GO:1990133">
    <property type="term" value="C:molybdopterin adenylyltransferase complex"/>
    <property type="evidence" value="ECO:0007669"/>
    <property type="project" value="TreeGrafter"/>
</dbReference>
<evidence type="ECO:0000313" key="2">
    <source>
        <dbReference type="EMBL" id="CAB4680768.1"/>
    </source>
</evidence>
<reference evidence="2" key="1">
    <citation type="submission" date="2020-05" db="EMBL/GenBank/DDBJ databases">
        <authorList>
            <person name="Chiriac C."/>
            <person name="Salcher M."/>
            <person name="Ghai R."/>
            <person name="Kavagutti S V."/>
        </authorList>
    </citation>
    <scope>NUCLEOTIDE SEQUENCE</scope>
</reference>
<dbReference type="GO" id="GO:0000166">
    <property type="term" value="F:nucleotide binding"/>
    <property type="evidence" value="ECO:0007669"/>
    <property type="project" value="UniProtKB-KW"/>
</dbReference>
<protein>
    <submittedName>
        <fullName evidence="2">Unannotated protein</fullName>
    </submittedName>
</protein>
<proteinExistence type="predicted"/>
<dbReference type="CDD" id="cd00754">
    <property type="entry name" value="Ubl_MoaD"/>
    <property type="match status" value="1"/>
</dbReference>
<dbReference type="GO" id="GO:0006777">
    <property type="term" value="P:Mo-molybdopterin cofactor biosynthetic process"/>
    <property type="evidence" value="ECO:0007669"/>
    <property type="project" value="InterPro"/>
</dbReference>
<organism evidence="2">
    <name type="scientific">freshwater metagenome</name>
    <dbReference type="NCBI Taxonomy" id="449393"/>
    <lineage>
        <taxon>unclassified sequences</taxon>
        <taxon>metagenomes</taxon>
        <taxon>ecological metagenomes</taxon>
    </lineage>
</organism>
<dbReference type="InterPro" id="IPR003749">
    <property type="entry name" value="ThiS/MoaD-like"/>
</dbReference>
<dbReference type="InterPro" id="IPR012675">
    <property type="entry name" value="Beta-grasp_dom_sf"/>
</dbReference>
<dbReference type="Gene3D" id="3.10.20.30">
    <property type="match status" value="1"/>
</dbReference>
<dbReference type="PANTHER" id="PTHR33359:SF1">
    <property type="entry name" value="MOLYBDOPTERIN SYNTHASE SULFUR CARRIER SUBUNIT"/>
    <property type="match status" value="1"/>
</dbReference>
<dbReference type="PANTHER" id="PTHR33359">
    <property type="entry name" value="MOLYBDOPTERIN SYNTHASE SULFUR CARRIER SUBUNIT"/>
    <property type="match status" value="1"/>
</dbReference>
<sequence>MATVRFFAQAREAAGTGTAIIAGTSVGEVLDSAVAQYGSQFEAVLGMSKVWLNGEEVSREHPVTDKDEVAVLPPVSGGI</sequence>
<gene>
    <name evidence="2" type="ORF">UFOPK2334_01154</name>
</gene>
<dbReference type="EMBL" id="CAEZXA010000111">
    <property type="protein sequence ID" value="CAB4680768.1"/>
    <property type="molecule type" value="Genomic_DNA"/>
</dbReference>
<dbReference type="AlphaFoldDB" id="A0A6J6N6P5"/>
<evidence type="ECO:0000256" key="1">
    <source>
        <dbReference type="ARBA" id="ARBA00022741"/>
    </source>
</evidence>
<keyword evidence="1" id="KW-0547">Nucleotide-binding</keyword>